<keyword evidence="7" id="KW-0539">Nucleus</keyword>
<sequence>MGYSLCLVCVALAIRNDILCEFPQPKTERRKRRKPPAVSSASTSAATDVSMAARLDRYESILKALGINIEPTETLDLSQARAVTSSPIRHVGAYDDYVSSADMTYMAMDGRLVGNGNRGCFVDNNVNTGILPSGPIDYKVGDARSGTGRTGAGADGLALYLSLGTGMIRDLYPSQHQFSLLWQTYLDNIQPITMILHVPSASIQLAEATKSPDCTSRDSEVLLFAVMASALVSITDDECRKKLCEERSTLLSRYRLGCEMALVNAKFLTSPNFAVLQAYTVYLSVVSVGAQPFEIWNLAGIAKRNALRLGLHQEIPGLTPFEVEMRRRLWLQINTYDAISAELEGLHWPESNYEIIAPSAVNDSDLCHTTKTPPTERTGATDMIYWQPWTSAVKKCSRVERENAILELEKEMELGFLRYCDILNPVHVLTTTMARLTVSKLRFMMLDSGHMNQLAVEDKELMLLAALRVLEYENITYSQPSMRGFLWHTGQGFHWPCLIRILEHLPQGIPYGEQAERSWEQIRMSYELRPGLLQIQKHNFPLLTTINKLTLEAWRVREARAFQDSRTIVVPAYITTLREQEHRVASEQQELSSEPSSAVDSPRTPEDGSEGALLALENFEQGIVSWAEWNSWDITSPNPGDRDTRFFDPMPSLGHRYDDAQSRVPPITRRNQGADDVEKKIEASSIYVLTIVLPVEASVSGRSPQGPNSKGIGNSEFFTMHCLSDVVFSGTGLGAGHETFPYEAVYQSLIDKKKVDKSYRYFRSITRIQNEFPFAICARTGKKVNVLAMGSSPAVITAMQHALQTYGANSGGSRNIAGHSPLVEALEASIAELHKKPAALYFSSGFAANEAALSTLGSQLSGCVIFSDELNHASMIEGIRHSGARKMIWRHNDLGHLEELLASFPKNIPKIIAFESLYSMCGTVAPITAICDLAEKYGAITFMDEAHAIGLYGPRGAGVAEHLDFTASQSNYFTGRTIMDRVDVISGSTSKGLGTMGGYIASSRRLIDMIRSVAKGFIFTTTQSPAVMAGAHAAIQYQLHSIGSRIMLHRNVTSVKRKMSQFDLPVLPNRSHLVPVMVGDAELTRRVTDLLFDEYNIYVQPINSPTVAVKTERFRISPTGAHGPAQQDALVSALVEIWDRLSLRKASDWRREQGWDDVASGQLWTDEQLRLVPSVVGDSYMRLPTRERLEDTMLSSASG</sequence>
<dbReference type="InterPro" id="IPR015422">
    <property type="entry name" value="PyrdxlP-dep_Trfase_small"/>
</dbReference>
<dbReference type="InterPro" id="IPR010961">
    <property type="entry name" value="4pyrrol_synth_NH2levulA_synth"/>
</dbReference>
<dbReference type="PANTHER" id="PTHR13693">
    <property type="entry name" value="CLASS II AMINOTRANSFERASE/8-AMINO-7-OXONONANOATE SYNTHASE"/>
    <property type="match status" value="1"/>
</dbReference>
<dbReference type="GO" id="GO:0030170">
    <property type="term" value="F:pyridoxal phosphate binding"/>
    <property type="evidence" value="ECO:0007669"/>
    <property type="project" value="InterPro"/>
</dbReference>
<accession>A0A439D6I6</accession>
<dbReference type="InterPro" id="IPR015424">
    <property type="entry name" value="PyrdxlP-dep_Trfase"/>
</dbReference>
<dbReference type="Pfam" id="PF00155">
    <property type="entry name" value="Aminotran_1_2"/>
    <property type="match status" value="1"/>
</dbReference>
<evidence type="ECO:0000256" key="7">
    <source>
        <dbReference type="ARBA" id="ARBA00023242"/>
    </source>
</evidence>
<evidence type="ECO:0000259" key="11">
    <source>
        <dbReference type="Pfam" id="PF00155"/>
    </source>
</evidence>
<gene>
    <name evidence="13" type="ORF">EKO27_g5104</name>
</gene>
<feature type="chain" id="PRO_5019245642" description="5-aminolevulinate synthase, mitochondrial" evidence="10">
    <location>
        <begin position="21"/>
        <end position="1199"/>
    </location>
</feature>
<evidence type="ECO:0000256" key="3">
    <source>
        <dbReference type="ARBA" id="ARBA00008392"/>
    </source>
</evidence>
<dbReference type="GO" id="GO:0003870">
    <property type="term" value="F:5-aminolevulinate synthase activity"/>
    <property type="evidence" value="ECO:0007669"/>
    <property type="project" value="InterPro"/>
</dbReference>
<feature type="domain" description="Aminotransferase class I/classII large" evidence="11">
    <location>
        <begin position="790"/>
        <end position="1134"/>
    </location>
</feature>
<evidence type="ECO:0000256" key="6">
    <source>
        <dbReference type="ARBA" id="ARBA00022898"/>
    </source>
</evidence>
<comment type="similarity">
    <text evidence="3">Belongs to the class-II pyridoxal-phosphate-dependent aminotransferase family.</text>
</comment>
<dbReference type="CDD" id="cd06454">
    <property type="entry name" value="KBL_like"/>
    <property type="match status" value="1"/>
</dbReference>
<reference evidence="13 14" key="1">
    <citation type="submission" date="2018-12" db="EMBL/GenBank/DDBJ databases">
        <title>Draft genome sequence of Xylaria grammica IHI A82.</title>
        <authorList>
            <person name="Buettner E."/>
            <person name="Kellner H."/>
        </authorList>
    </citation>
    <scope>NUCLEOTIDE SEQUENCE [LARGE SCALE GENOMIC DNA]</scope>
    <source>
        <strain evidence="13 14">IHI A82</strain>
    </source>
</reference>
<evidence type="ECO:0000256" key="1">
    <source>
        <dbReference type="ARBA" id="ARBA00001933"/>
    </source>
</evidence>
<dbReference type="GO" id="GO:0005739">
    <property type="term" value="C:mitochondrion"/>
    <property type="evidence" value="ECO:0007669"/>
    <property type="project" value="TreeGrafter"/>
</dbReference>
<feature type="domain" description="Xylanolytic transcriptional activator regulatory" evidence="12">
    <location>
        <begin position="183"/>
        <end position="341"/>
    </location>
</feature>
<evidence type="ECO:0000313" key="13">
    <source>
        <dbReference type="EMBL" id="RWA10003.1"/>
    </source>
</evidence>
<dbReference type="AlphaFoldDB" id="A0A439D6I6"/>
<dbReference type="GO" id="GO:0003677">
    <property type="term" value="F:DNA binding"/>
    <property type="evidence" value="ECO:0007669"/>
    <property type="project" value="InterPro"/>
</dbReference>
<dbReference type="NCBIfam" id="TIGR01821">
    <property type="entry name" value="5aminolev_synth"/>
    <property type="match status" value="1"/>
</dbReference>
<dbReference type="InterPro" id="IPR050087">
    <property type="entry name" value="AON_synthase_class-II"/>
</dbReference>
<organism evidence="13 14">
    <name type="scientific">Xylaria grammica</name>
    <dbReference type="NCBI Taxonomy" id="363999"/>
    <lineage>
        <taxon>Eukaryota</taxon>
        <taxon>Fungi</taxon>
        <taxon>Dikarya</taxon>
        <taxon>Ascomycota</taxon>
        <taxon>Pezizomycotina</taxon>
        <taxon>Sordariomycetes</taxon>
        <taxon>Xylariomycetidae</taxon>
        <taxon>Xylariales</taxon>
        <taxon>Xylariaceae</taxon>
        <taxon>Xylaria</taxon>
    </lineage>
</organism>
<dbReference type="Gene3D" id="3.90.1150.10">
    <property type="entry name" value="Aspartate Aminotransferase, domain 1"/>
    <property type="match status" value="1"/>
</dbReference>
<feature type="compositionally biased region" description="Low complexity" evidence="9">
    <location>
        <begin position="36"/>
        <end position="45"/>
    </location>
</feature>
<evidence type="ECO:0000256" key="8">
    <source>
        <dbReference type="ARBA" id="ARBA00023315"/>
    </source>
</evidence>
<comment type="caution">
    <text evidence="13">The sequence shown here is derived from an EMBL/GenBank/DDBJ whole genome shotgun (WGS) entry which is preliminary data.</text>
</comment>
<evidence type="ECO:0000256" key="4">
    <source>
        <dbReference type="ARBA" id="ARBA00019560"/>
    </source>
</evidence>
<evidence type="ECO:0000256" key="10">
    <source>
        <dbReference type="SAM" id="SignalP"/>
    </source>
</evidence>
<feature type="region of interest" description="Disordered" evidence="9">
    <location>
        <begin position="584"/>
        <end position="609"/>
    </location>
</feature>
<dbReference type="SUPFAM" id="SSF53383">
    <property type="entry name" value="PLP-dependent transferases"/>
    <property type="match status" value="1"/>
</dbReference>
<comment type="cofactor">
    <cofactor evidence="1">
        <name>pyridoxal 5'-phosphate</name>
        <dbReference type="ChEBI" id="CHEBI:597326"/>
    </cofactor>
</comment>
<dbReference type="STRING" id="363999.A0A439D6I6"/>
<evidence type="ECO:0000256" key="5">
    <source>
        <dbReference type="ARBA" id="ARBA00022679"/>
    </source>
</evidence>
<keyword evidence="6" id="KW-0663">Pyridoxal phosphate</keyword>
<dbReference type="InterPro" id="IPR015421">
    <property type="entry name" value="PyrdxlP-dep_Trfase_major"/>
</dbReference>
<keyword evidence="14" id="KW-1185">Reference proteome</keyword>
<name>A0A439D6I6_9PEZI</name>
<dbReference type="FunFam" id="3.40.640.10:FF:000006">
    <property type="entry name" value="5-aminolevulinate synthase, mitochondrial"/>
    <property type="match status" value="1"/>
</dbReference>
<dbReference type="GO" id="GO:0008270">
    <property type="term" value="F:zinc ion binding"/>
    <property type="evidence" value="ECO:0007669"/>
    <property type="project" value="InterPro"/>
</dbReference>
<feature type="compositionally biased region" description="Low complexity" evidence="9">
    <location>
        <begin position="586"/>
        <end position="597"/>
    </location>
</feature>
<dbReference type="CDD" id="cd12148">
    <property type="entry name" value="fungal_TF_MHR"/>
    <property type="match status" value="1"/>
</dbReference>
<dbReference type="PANTHER" id="PTHR13693:SF102">
    <property type="entry name" value="2-AMINO-3-KETOBUTYRATE COENZYME A LIGASE, MITOCHONDRIAL"/>
    <property type="match status" value="1"/>
</dbReference>
<dbReference type="Proteomes" id="UP000286045">
    <property type="component" value="Unassembled WGS sequence"/>
</dbReference>
<dbReference type="InterPro" id="IPR004839">
    <property type="entry name" value="Aminotransferase_I/II_large"/>
</dbReference>
<dbReference type="Gene3D" id="3.40.640.10">
    <property type="entry name" value="Type I PLP-dependent aspartate aminotransferase-like (Major domain)"/>
    <property type="match status" value="1"/>
</dbReference>
<feature type="region of interest" description="Disordered" evidence="9">
    <location>
        <begin position="26"/>
        <end position="45"/>
    </location>
</feature>
<evidence type="ECO:0000313" key="14">
    <source>
        <dbReference type="Proteomes" id="UP000286045"/>
    </source>
</evidence>
<keyword evidence="8" id="KW-0012">Acyltransferase</keyword>
<keyword evidence="10" id="KW-0732">Signal</keyword>
<dbReference type="Pfam" id="PF04082">
    <property type="entry name" value="Fungal_trans"/>
    <property type="match status" value="1"/>
</dbReference>
<evidence type="ECO:0000259" key="12">
    <source>
        <dbReference type="Pfam" id="PF04082"/>
    </source>
</evidence>
<comment type="function">
    <text evidence="2">Catalyzes the synthesis of 5-aminolevulinate (ALA) from succinyl-CoA and glycine, the first and rate-limiting step in heme biosynthesis.</text>
</comment>
<dbReference type="GO" id="GO:0006783">
    <property type="term" value="P:heme biosynthetic process"/>
    <property type="evidence" value="ECO:0007669"/>
    <property type="project" value="UniProtKB-ARBA"/>
</dbReference>
<dbReference type="GO" id="GO:0006351">
    <property type="term" value="P:DNA-templated transcription"/>
    <property type="evidence" value="ECO:0007669"/>
    <property type="project" value="InterPro"/>
</dbReference>
<feature type="signal peptide" evidence="10">
    <location>
        <begin position="1"/>
        <end position="20"/>
    </location>
</feature>
<proteinExistence type="inferred from homology"/>
<keyword evidence="5" id="KW-0808">Transferase</keyword>
<protein>
    <recommendedName>
        <fullName evidence="4">5-aminolevulinate synthase, mitochondrial</fullName>
    </recommendedName>
</protein>
<evidence type="ECO:0000256" key="9">
    <source>
        <dbReference type="SAM" id="MobiDB-lite"/>
    </source>
</evidence>
<evidence type="ECO:0000256" key="2">
    <source>
        <dbReference type="ARBA" id="ARBA00003076"/>
    </source>
</evidence>
<dbReference type="InterPro" id="IPR007219">
    <property type="entry name" value="XnlR_reg_dom"/>
</dbReference>
<dbReference type="EMBL" id="RYZI01000131">
    <property type="protein sequence ID" value="RWA10003.1"/>
    <property type="molecule type" value="Genomic_DNA"/>
</dbReference>